<organism evidence="2 3">
    <name type="scientific">Armillaria borealis</name>
    <dbReference type="NCBI Taxonomy" id="47425"/>
    <lineage>
        <taxon>Eukaryota</taxon>
        <taxon>Fungi</taxon>
        <taxon>Dikarya</taxon>
        <taxon>Basidiomycota</taxon>
        <taxon>Agaricomycotina</taxon>
        <taxon>Agaricomycetes</taxon>
        <taxon>Agaricomycetidae</taxon>
        <taxon>Agaricales</taxon>
        <taxon>Marasmiineae</taxon>
        <taxon>Physalacriaceae</taxon>
        <taxon>Armillaria</taxon>
    </lineage>
</organism>
<protein>
    <recommendedName>
        <fullName evidence="1">F-box domain-containing protein</fullName>
    </recommendedName>
</protein>
<feature type="domain" description="F-box" evidence="1">
    <location>
        <begin position="84"/>
        <end position="137"/>
    </location>
</feature>
<dbReference type="AlphaFoldDB" id="A0AA39IXD5"/>
<dbReference type="InterPro" id="IPR001810">
    <property type="entry name" value="F-box_dom"/>
</dbReference>
<sequence>MSFPCTLHPVDPSDLHLLISTNIPPTINQQLSLQMALTHCTSNIASLYQTLDNCKKMHLRLHWEIVTAEKDIGSIKAIMHPVHVLPPELLREIFMYRRKAGFNVCVSTTDNLWRWMQVCCQWCKVCLSIPSLWSDVRLNFVLSVTLHLSVTPSSRHALHVLDTHMFHTSVCLIDVTIVAHGIHIAGHPLLEYILCRCWQWCSFSMDALITVWCLLDVCAGSLGDVNSLIVNDSSSMSIVSSIPTPPSIPIISAFSFIPNLRSLALADVPLQSFTILPTTFLNLEVFKVHLYNQLTTVFDLLLHMISVSSLDITCDANVGDFDGVVELPSVMSLTLHDGGTPPSIARHVVNHAS</sequence>
<evidence type="ECO:0000259" key="1">
    <source>
        <dbReference type="Pfam" id="PF12937"/>
    </source>
</evidence>
<accession>A0AA39IXD5</accession>
<name>A0AA39IXD5_9AGAR</name>
<gene>
    <name evidence="2" type="ORF">EV421DRAFT_2001340</name>
</gene>
<reference evidence="2" key="1">
    <citation type="submission" date="2023-06" db="EMBL/GenBank/DDBJ databases">
        <authorList>
            <consortium name="Lawrence Berkeley National Laboratory"/>
            <person name="Ahrendt S."/>
            <person name="Sahu N."/>
            <person name="Indic B."/>
            <person name="Wong-Bajracharya J."/>
            <person name="Merenyi Z."/>
            <person name="Ke H.-M."/>
            <person name="Monk M."/>
            <person name="Kocsube S."/>
            <person name="Drula E."/>
            <person name="Lipzen A."/>
            <person name="Balint B."/>
            <person name="Henrissat B."/>
            <person name="Andreopoulos B."/>
            <person name="Martin F.M."/>
            <person name="Harder C.B."/>
            <person name="Rigling D."/>
            <person name="Ford K.L."/>
            <person name="Foster G.D."/>
            <person name="Pangilinan J."/>
            <person name="Papanicolaou A."/>
            <person name="Barry K."/>
            <person name="LaButti K."/>
            <person name="Viragh M."/>
            <person name="Koriabine M."/>
            <person name="Yan M."/>
            <person name="Riley R."/>
            <person name="Champramary S."/>
            <person name="Plett K.L."/>
            <person name="Tsai I.J."/>
            <person name="Slot J."/>
            <person name="Sipos G."/>
            <person name="Plett J."/>
            <person name="Nagy L.G."/>
            <person name="Grigoriev I.V."/>
        </authorList>
    </citation>
    <scope>NUCLEOTIDE SEQUENCE</scope>
    <source>
        <strain evidence="2">FPL87.14</strain>
    </source>
</reference>
<evidence type="ECO:0000313" key="2">
    <source>
        <dbReference type="EMBL" id="KAK0432235.1"/>
    </source>
</evidence>
<evidence type="ECO:0000313" key="3">
    <source>
        <dbReference type="Proteomes" id="UP001175226"/>
    </source>
</evidence>
<dbReference type="EMBL" id="JAUEPT010000098">
    <property type="protein sequence ID" value="KAK0432235.1"/>
    <property type="molecule type" value="Genomic_DNA"/>
</dbReference>
<dbReference type="Pfam" id="PF12937">
    <property type="entry name" value="F-box-like"/>
    <property type="match status" value="1"/>
</dbReference>
<dbReference type="Proteomes" id="UP001175226">
    <property type="component" value="Unassembled WGS sequence"/>
</dbReference>
<proteinExistence type="predicted"/>
<comment type="caution">
    <text evidence="2">The sequence shown here is derived from an EMBL/GenBank/DDBJ whole genome shotgun (WGS) entry which is preliminary data.</text>
</comment>
<keyword evidence="3" id="KW-1185">Reference proteome</keyword>